<dbReference type="EMBL" id="UHJJ01000002">
    <property type="protein sequence ID" value="SUQ13085.1"/>
    <property type="molecule type" value="Genomic_DNA"/>
</dbReference>
<dbReference type="Pfam" id="PF18988">
    <property type="entry name" value="DUF5721"/>
    <property type="match status" value="1"/>
</dbReference>
<protein>
    <submittedName>
        <fullName evidence="1">Uncharacterized protein</fullName>
    </submittedName>
</protein>
<reference evidence="2" key="1">
    <citation type="submission" date="2017-07" db="EMBL/GenBank/DDBJ databases">
        <authorList>
            <person name="Varghese N."/>
            <person name="Submissions S."/>
        </authorList>
    </citation>
    <scope>NUCLEOTIDE SEQUENCE [LARGE SCALE GENOMIC DNA]</scope>
    <source>
        <strain evidence="2">NLAE-zl-C134</strain>
    </source>
</reference>
<organism evidence="1 2">
    <name type="scientific">Faecalicatena contorta</name>
    <dbReference type="NCBI Taxonomy" id="39482"/>
    <lineage>
        <taxon>Bacteria</taxon>
        <taxon>Bacillati</taxon>
        <taxon>Bacillota</taxon>
        <taxon>Clostridia</taxon>
        <taxon>Lachnospirales</taxon>
        <taxon>Lachnospiraceae</taxon>
        <taxon>Faecalicatena</taxon>
    </lineage>
</organism>
<name>A0A316A1U3_9FIRM</name>
<accession>A0A316A1U3</accession>
<sequence length="163" mass="19021">MISLHLTSVKDYMAHLLLSETFDNFLFIEGQIVTFNTFTIDGFIQKAFFSEEESISEYSSWKNLRDYCLSLIKGKKTPLSFKFVFSLAPANIERLIEQNHLDFQMDQVQGLYLNIRYDGSKLQCVTGTSLKTFTMDKSLEQAWDKMVQKFFTQKEIAYEIEIS</sequence>
<dbReference type="InterPro" id="IPR043779">
    <property type="entry name" value="DUF5721"/>
</dbReference>
<dbReference type="RefSeq" id="WP_109709082.1">
    <property type="nucleotide sequence ID" value="NZ_QGDS01000002.1"/>
</dbReference>
<evidence type="ECO:0000313" key="1">
    <source>
        <dbReference type="EMBL" id="SUQ13085.1"/>
    </source>
</evidence>
<evidence type="ECO:0000313" key="2">
    <source>
        <dbReference type="Proteomes" id="UP000254051"/>
    </source>
</evidence>
<keyword evidence="2" id="KW-1185">Reference proteome</keyword>
<dbReference type="AlphaFoldDB" id="A0A316A1U3"/>
<proteinExistence type="predicted"/>
<gene>
    <name evidence="1" type="ORF">SAMN05216529_102303</name>
</gene>
<dbReference type="OrthoDB" id="9787986at2"/>
<dbReference type="Proteomes" id="UP000254051">
    <property type="component" value="Unassembled WGS sequence"/>
</dbReference>